<feature type="region of interest" description="Disordered" evidence="1">
    <location>
        <begin position="361"/>
        <end position="382"/>
    </location>
</feature>
<keyword evidence="3" id="KW-1185">Reference proteome</keyword>
<accession>A0A8S1RKZ0</accession>
<comment type="caution">
    <text evidence="2">The sequence shown here is derived from an EMBL/GenBank/DDBJ whole genome shotgun (WGS) entry which is preliminary data.</text>
</comment>
<dbReference type="Proteomes" id="UP000692954">
    <property type="component" value="Unassembled WGS sequence"/>
</dbReference>
<gene>
    <name evidence="2" type="ORF">PSON_ATCC_30995.1.T1820089</name>
</gene>
<evidence type="ECO:0000256" key="1">
    <source>
        <dbReference type="SAM" id="MobiDB-lite"/>
    </source>
</evidence>
<dbReference type="AlphaFoldDB" id="A0A8S1RKZ0"/>
<sequence>MSFNDDFKPEIPFSSTISPDADNFEEELPQSQEHIQLTKFQTKISNEIEDKIISFYYLNTEQKVPISKIELSKQINIILENKQYIASDLNIKNNLQKQVINLILKLIYKTTQNELIKSILEEEARNIYLDWFKLIVTTQKFKEGNDQLNKLYELNKHPKYIAWLQKQKKENKNLFMFNITFFNECLKKVQCQIKIQNSTQFDDLEYQIYAIKNYLKFVKGTEEQQQDIEFLELQICAFEQVILEILKEKFSTIKEKKQSKIKRTVNFNNENLINLLKQPKFMMEFDDLLQILQRKDQEITYEKQILKLETDEQIKNFNLCLDKKKKKIFKIPPCSKKVKLNQNNQYAKVYLSLEFQDQYENNESQFEPDEQQQQQVKSDEEQ</sequence>
<evidence type="ECO:0000313" key="2">
    <source>
        <dbReference type="EMBL" id="CAD8128063.1"/>
    </source>
</evidence>
<organism evidence="2 3">
    <name type="scientific">Paramecium sonneborni</name>
    <dbReference type="NCBI Taxonomy" id="65129"/>
    <lineage>
        <taxon>Eukaryota</taxon>
        <taxon>Sar</taxon>
        <taxon>Alveolata</taxon>
        <taxon>Ciliophora</taxon>
        <taxon>Intramacronucleata</taxon>
        <taxon>Oligohymenophorea</taxon>
        <taxon>Peniculida</taxon>
        <taxon>Parameciidae</taxon>
        <taxon>Paramecium</taxon>
    </lineage>
</organism>
<name>A0A8S1RKZ0_9CILI</name>
<evidence type="ECO:0000313" key="3">
    <source>
        <dbReference type="Proteomes" id="UP000692954"/>
    </source>
</evidence>
<protein>
    <submittedName>
        <fullName evidence="2">Uncharacterized protein</fullName>
    </submittedName>
</protein>
<reference evidence="2" key="1">
    <citation type="submission" date="2021-01" db="EMBL/GenBank/DDBJ databases">
        <authorList>
            <consortium name="Genoscope - CEA"/>
            <person name="William W."/>
        </authorList>
    </citation>
    <scope>NUCLEOTIDE SEQUENCE</scope>
</reference>
<dbReference type="EMBL" id="CAJJDN010000182">
    <property type="protein sequence ID" value="CAD8128063.1"/>
    <property type="molecule type" value="Genomic_DNA"/>
</dbReference>
<proteinExistence type="predicted"/>